<dbReference type="EMBL" id="CP063231">
    <property type="protein sequence ID" value="URL60092.1"/>
    <property type="molecule type" value="Genomic_DNA"/>
</dbReference>
<dbReference type="Pfam" id="PF00563">
    <property type="entry name" value="EAL"/>
    <property type="match status" value="1"/>
</dbReference>
<name>A0ABY4T5A9_9GAMM</name>
<keyword evidence="5" id="KW-1185">Reference proteome</keyword>
<keyword evidence="1" id="KW-1133">Transmembrane helix</keyword>
<dbReference type="Proteomes" id="UP001056681">
    <property type="component" value="Chromosome"/>
</dbReference>
<feature type="transmembrane region" description="Helical" evidence="1">
    <location>
        <begin position="278"/>
        <end position="297"/>
    </location>
</feature>
<dbReference type="NCBIfam" id="TIGR00229">
    <property type="entry name" value="sensory_box"/>
    <property type="match status" value="1"/>
</dbReference>
<keyword evidence="1" id="KW-0812">Transmembrane</keyword>
<feature type="transmembrane region" description="Helical" evidence="1">
    <location>
        <begin position="22"/>
        <end position="43"/>
    </location>
</feature>
<dbReference type="Gene3D" id="3.20.20.450">
    <property type="entry name" value="EAL domain"/>
    <property type="match status" value="1"/>
</dbReference>
<dbReference type="InterPro" id="IPR029787">
    <property type="entry name" value="Nucleotide_cyclase"/>
</dbReference>
<dbReference type="Pfam" id="PF00990">
    <property type="entry name" value="GGDEF"/>
    <property type="match status" value="1"/>
</dbReference>
<dbReference type="InterPro" id="IPR035965">
    <property type="entry name" value="PAS-like_dom_sf"/>
</dbReference>
<evidence type="ECO:0000313" key="4">
    <source>
        <dbReference type="EMBL" id="URL60092.1"/>
    </source>
</evidence>
<dbReference type="CDD" id="cd12915">
    <property type="entry name" value="PDC2_DGC_like"/>
    <property type="match status" value="1"/>
</dbReference>
<evidence type="ECO:0000256" key="1">
    <source>
        <dbReference type="SAM" id="Phobius"/>
    </source>
</evidence>
<dbReference type="CDD" id="cd00130">
    <property type="entry name" value="PAS"/>
    <property type="match status" value="1"/>
</dbReference>
<dbReference type="PROSITE" id="PS50883">
    <property type="entry name" value="EAL"/>
    <property type="match status" value="1"/>
</dbReference>
<organism evidence="4 5">
    <name type="scientific">Luteibacter flocculans</name>
    <dbReference type="NCBI Taxonomy" id="2780091"/>
    <lineage>
        <taxon>Bacteria</taxon>
        <taxon>Pseudomonadati</taxon>
        <taxon>Pseudomonadota</taxon>
        <taxon>Gammaproteobacteria</taxon>
        <taxon>Lysobacterales</taxon>
        <taxon>Rhodanobacteraceae</taxon>
        <taxon>Luteibacter</taxon>
    </lineage>
</organism>
<dbReference type="InterPro" id="IPR000160">
    <property type="entry name" value="GGDEF_dom"/>
</dbReference>
<reference evidence="4" key="1">
    <citation type="submission" date="2020-10" db="EMBL/GenBank/DDBJ databases">
        <title>Whole-genome sequence of Luteibacter sp. EIF3.</title>
        <authorList>
            <person name="Friedrich I."/>
            <person name="Hertel R."/>
            <person name="Daniel R."/>
        </authorList>
    </citation>
    <scope>NUCLEOTIDE SEQUENCE</scope>
    <source>
        <strain evidence="4">EIF3</strain>
    </source>
</reference>
<dbReference type="RefSeq" id="WP_250340543.1">
    <property type="nucleotide sequence ID" value="NZ_CP063231.1"/>
</dbReference>
<gene>
    <name evidence="4" type="ORF">IM816_08450</name>
</gene>
<sequence>MNRPPPPATVTARDAPYRSARLIRVVGGLLALMFGLGMAFVIVSDHERRVQVAKSQDQAVADGGQRIITSLLWDIQRAMVDLAEESAPLAVNYSDDELLDISHDLDRVAHHYGELANLVLMDPDGKALTPGVDDPTLATWVASSPIGRGALRIGPLQPWHGGWVVPLAVPVVNGRWLVARLKQSRLQAIADDLGKSRHGVAAITDRFGTILARSGDGRSVIGEPVTTLFEPGSNREERQISHIDGVDRVVAVAPPSDYPFWVGVGVPTADVLAPWYRFTFYSVLLYLVYWAGMIFLYRRLHASESAQVAYLAEITATSDRLADAEARFRLAFDRNPLPSWVFDTGTLAFLEVNEAAVRNYGYSREEFLAMRITDIRPPADQGALRETIEALRQGGDGEPDRLWMHRRKDGSTLDVRIHAADIDLSGRTARLVLAEDVTERIRFERALTYRATHDVTTGLPNTEALVDYLDHGLGKDAWYELFYVHLRGMDRVSDTFGLEVGRNVLRKVAARFGELAAAYGMVAHRPGDRFLLAIDDPGRRAAAMAALLAAVNEPVMLDDTSHTLDPQLGVASHPTDGAKAHQVIANAALAAHVRTDVEPDGPKVFEPAMARHSVERLTLASRMRQAIEGGELDMHFQPIVDARTGAVCKLEALARWPQADGSFIPPDVFIPLCEETGLIVPLGQWVIETAARARVALVSHGFELPIAINISALQFQRADVAAQLQATARAYGLAPDALQVELTESSLMDRQHAVPTLKKLGIEGIHVSLDDFGTGFSNMAYLRDLPIDALKIDRSFIVDIDADERAASICRSMIALARTLGMTVVAEGVERERQYAWLRENGCDQLQGYYFAVPMPMAVLAAHLRDRAAPFQTAPTV</sequence>
<dbReference type="InterPro" id="IPR000014">
    <property type="entry name" value="PAS"/>
</dbReference>
<dbReference type="SUPFAM" id="SSF55073">
    <property type="entry name" value="Nucleotide cyclase"/>
    <property type="match status" value="1"/>
</dbReference>
<dbReference type="InterPro" id="IPR052155">
    <property type="entry name" value="Biofilm_reg_signaling"/>
</dbReference>
<dbReference type="PROSITE" id="PS50112">
    <property type="entry name" value="PAS"/>
    <property type="match status" value="1"/>
</dbReference>
<dbReference type="SUPFAM" id="SSF55785">
    <property type="entry name" value="PYP-like sensor domain (PAS domain)"/>
    <property type="match status" value="1"/>
</dbReference>
<dbReference type="InterPro" id="IPR001633">
    <property type="entry name" value="EAL_dom"/>
</dbReference>
<feature type="domain" description="EAL" evidence="3">
    <location>
        <begin position="616"/>
        <end position="868"/>
    </location>
</feature>
<dbReference type="PANTHER" id="PTHR44757">
    <property type="entry name" value="DIGUANYLATE CYCLASE DGCP"/>
    <property type="match status" value="1"/>
</dbReference>
<dbReference type="SMART" id="SM00052">
    <property type="entry name" value="EAL"/>
    <property type="match status" value="1"/>
</dbReference>
<dbReference type="SMART" id="SM00091">
    <property type="entry name" value="PAS"/>
    <property type="match status" value="1"/>
</dbReference>
<dbReference type="CDD" id="cd01948">
    <property type="entry name" value="EAL"/>
    <property type="match status" value="1"/>
</dbReference>
<dbReference type="InterPro" id="IPR035919">
    <property type="entry name" value="EAL_sf"/>
</dbReference>
<evidence type="ECO:0000313" key="5">
    <source>
        <dbReference type="Proteomes" id="UP001056681"/>
    </source>
</evidence>
<dbReference type="SUPFAM" id="SSF141868">
    <property type="entry name" value="EAL domain-like"/>
    <property type="match status" value="1"/>
</dbReference>
<dbReference type="PANTHER" id="PTHR44757:SF2">
    <property type="entry name" value="BIOFILM ARCHITECTURE MAINTENANCE PROTEIN MBAA"/>
    <property type="match status" value="1"/>
</dbReference>
<dbReference type="InterPro" id="IPR043128">
    <property type="entry name" value="Rev_trsase/Diguanyl_cyclase"/>
</dbReference>
<evidence type="ECO:0000259" key="3">
    <source>
        <dbReference type="PROSITE" id="PS50883"/>
    </source>
</evidence>
<dbReference type="Gene3D" id="3.30.70.270">
    <property type="match status" value="1"/>
</dbReference>
<proteinExistence type="predicted"/>
<evidence type="ECO:0000259" key="2">
    <source>
        <dbReference type="PROSITE" id="PS50112"/>
    </source>
</evidence>
<protein>
    <submittedName>
        <fullName evidence="4">EAL domain-containing protein</fullName>
    </submittedName>
</protein>
<dbReference type="Pfam" id="PF13426">
    <property type="entry name" value="PAS_9"/>
    <property type="match status" value="1"/>
</dbReference>
<accession>A0ABY4T5A9</accession>
<keyword evidence="1" id="KW-0472">Membrane</keyword>
<feature type="domain" description="PAS" evidence="2">
    <location>
        <begin position="324"/>
        <end position="395"/>
    </location>
</feature>
<dbReference type="Gene3D" id="3.30.450.20">
    <property type="entry name" value="PAS domain"/>
    <property type="match status" value="2"/>
</dbReference>
<dbReference type="SMART" id="SM00267">
    <property type="entry name" value="GGDEF"/>
    <property type="match status" value="1"/>
</dbReference>